<reference evidence="1" key="2">
    <citation type="submission" date="2021-01" db="EMBL/GenBank/DDBJ databases">
        <authorList>
            <person name="Kang M."/>
        </authorList>
    </citation>
    <scope>NUCLEOTIDE SEQUENCE</scope>
    <source>
        <strain evidence="1">KACC 17527</strain>
    </source>
</reference>
<evidence type="ECO:0000313" key="2">
    <source>
        <dbReference type="Proteomes" id="UP000630528"/>
    </source>
</evidence>
<protein>
    <recommendedName>
        <fullName evidence="3">Universal stress protein</fullName>
    </recommendedName>
</protein>
<dbReference type="AlphaFoldDB" id="A0A934TNW1"/>
<name>A0A934TNW1_9BURK</name>
<dbReference type="SUPFAM" id="SSF52402">
    <property type="entry name" value="Adenine nucleotide alpha hydrolases-like"/>
    <property type="match status" value="1"/>
</dbReference>
<reference evidence="1" key="1">
    <citation type="journal article" date="2012" name="J. Microbiol. Biotechnol.">
        <title>Ramlibacter ginsenosidimutans sp. nov., with ginsenoside-converting activity.</title>
        <authorList>
            <person name="Wang L."/>
            <person name="An D.S."/>
            <person name="Kim S.G."/>
            <person name="Jin F.X."/>
            <person name="Kim S.C."/>
            <person name="Lee S.T."/>
            <person name="Im W.T."/>
        </authorList>
    </citation>
    <scope>NUCLEOTIDE SEQUENCE</scope>
    <source>
        <strain evidence="1">KACC 17527</strain>
    </source>
</reference>
<keyword evidence="2" id="KW-1185">Reference proteome</keyword>
<dbReference type="RefSeq" id="WP_201166162.1">
    <property type="nucleotide sequence ID" value="NZ_JAEPWM010000001.1"/>
</dbReference>
<dbReference type="Gene3D" id="3.40.50.620">
    <property type="entry name" value="HUPs"/>
    <property type="match status" value="1"/>
</dbReference>
<evidence type="ECO:0008006" key="3">
    <source>
        <dbReference type="Google" id="ProtNLM"/>
    </source>
</evidence>
<dbReference type="Proteomes" id="UP000630528">
    <property type="component" value="Unassembled WGS sequence"/>
</dbReference>
<comment type="caution">
    <text evidence="1">The sequence shown here is derived from an EMBL/GenBank/DDBJ whole genome shotgun (WGS) entry which is preliminary data.</text>
</comment>
<dbReference type="EMBL" id="JAEPWM010000001">
    <property type="protein sequence ID" value="MBK6004784.1"/>
    <property type="molecule type" value="Genomic_DNA"/>
</dbReference>
<gene>
    <name evidence="1" type="ORF">JJB11_01660</name>
</gene>
<sequence length="64" mass="6494">MSDFSSILVHMDASPRCAERLALAIRLAQEHGAATLVALLALQPPATVTTASASCCSAAPRAAS</sequence>
<evidence type="ECO:0000313" key="1">
    <source>
        <dbReference type="EMBL" id="MBK6004784.1"/>
    </source>
</evidence>
<dbReference type="InterPro" id="IPR014729">
    <property type="entry name" value="Rossmann-like_a/b/a_fold"/>
</dbReference>
<organism evidence="1 2">
    <name type="scientific">Ramlibacter ginsenosidimutans</name>
    <dbReference type="NCBI Taxonomy" id="502333"/>
    <lineage>
        <taxon>Bacteria</taxon>
        <taxon>Pseudomonadati</taxon>
        <taxon>Pseudomonadota</taxon>
        <taxon>Betaproteobacteria</taxon>
        <taxon>Burkholderiales</taxon>
        <taxon>Comamonadaceae</taxon>
        <taxon>Ramlibacter</taxon>
    </lineage>
</organism>
<proteinExistence type="predicted"/>
<accession>A0A934TNW1</accession>